<accession>A0A8X8KFT1</accession>
<comment type="caution">
    <text evidence="1">The sequence shown here is derived from an EMBL/GenBank/DDBJ whole genome shotgun (WGS) entry which is preliminary data.</text>
</comment>
<organism evidence="1 2">
    <name type="scientific">Acinetobacter guillouiae</name>
    <name type="common">Acinetobacter genomosp. 11</name>
    <dbReference type="NCBI Taxonomy" id="106649"/>
    <lineage>
        <taxon>Bacteria</taxon>
        <taxon>Pseudomonadati</taxon>
        <taxon>Pseudomonadota</taxon>
        <taxon>Gammaproteobacteria</taxon>
        <taxon>Moraxellales</taxon>
        <taxon>Moraxellaceae</taxon>
        <taxon>Acinetobacter</taxon>
    </lineage>
</organism>
<dbReference type="EMBL" id="JAHWXT010000001">
    <property type="protein sequence ID" value="MCF0263352.1"/>
    <property type="molecule type" value="Genomic_DNA"/>
</dbReference>
<proteinExistence type="predicted"/>
<dbReference type="AlphaFoldDB" id="A0A8X8KFT1"/>
<gene>
    <name evidence="1" type="ORF">KW868_02535</name>
</gene>
<sequence length="137" mass="15468">MNLISGKEALIALANGKEVEFYNPFEGNIGWKELGEFSTVRALLNDCFVCSDDGEEVKTKFRLKPRTITLNGIEVPAPFEPKEGESYFYIYPSADAGYGSATTIKLSKYLQFGAWRTEEEIKQVVDALRKVFKEPQQ</sequence>
<evidence type="ECO:0000313" key="2">
    <source>
        <dbReference type="Proteomes" id="UP000887320"/>
    </source>
</evidence>
<name>A0A8X8KFT1_ACIGI</name>
<dbReference type="RefSeq" id="WP_234622605.1">
    <property type="nucleotide sequence ID" value="NZ_JAHWXT010000001.1"/>
</dbReference>
<reference evidence="1" key="1">
    <citation type="submission" date="2021-07" db="EMBL/GenBank/DDBJ databases">
        <authorList>
            <person name="Fernandez M."/>
            <person name="Pereira P."/>
            <person name="Torres Tejerizo G.A."/>
            <person name="Gonzalez P."/>
            <person name="Agostini E."/>
        </authorList>
    </citation>
    <scope>NUCLEOTIDE SEQUENCE</scope>
    <source>
        <strain evidence="1">SFC 500-1A</strain>
    </source>
</reference>
<evidence type="ECO:0000313" key="1">
    <source>
        <dbReference type="EMBL" id="MCF0263352.1"/>
    </source>
</evidence>
<dbReference type="Proteomes" id="UP000887320">
    <property type="component" value="Unassembled WGS sequence"/>
</dbReference>
<protein>
    <submittedName>
        <fullName evidence="1">Uncharacterized protein</fullName>
    </submittedName>
</protein>